<feature type="compositionally biased region" description="Low complexity" evidence="2">
    <location>
        <begin position="16"/>
        <end position="30"/>
    </location>
</feature>
<dbReference type="Gene3D" id="3.40.50.1820">
    <property type="entry name" value="alpha/beta hydrolase"/>
    <property type="match status" value="1"/>
</dbReference>
<protein>
    <submittedName>
        <fullName evidence="3">Uncharacterized protein</fullName>
    </submittedName>
</protein>
<dbReference type="PANTHER" id="PTHR47751:SF1">
    <property type="entry name" value="SUPERFAMILY HYDROLASE, PUTATIVE (AFU_ORTHOLOGUE AFUA_2G16580)-RELATED"/>
    <property type="match status" value="1"/>
</dbReference>
<proteinExistence type="inferred from homology"/>
<dbReference type="AlphaFoldDB" id="A0A1L7XS85"/>
<dbReference type="PANTHER" id="PTHR47751">
    <property type="entry name" value="SUPERFAMILY HYDROLASE, PUTATIVE (AFU_ORTHOLOGUE AFUA_2G16580)-RELATED"/>
    <property type="match status" value="1"/>
</dbReference>
<sequence>MIKPIENQRKGLAYLKSTSSADASKSSETSTNHHREHPTAKAPASSQPIPGPASKNNHQAYPAQRVENIKSAITFLTSTDGANAERIGVLGICDSGGYVCNAAQTNVRIKSFATIVAVCTGVMAREGLPKGTSNLEVLKGQLAAAAQDRNGEAKGKKPTTVTMIPDKLEDAPADMPSAFRDLLSYYRTPRRNHPRAPNIALPRS</sequence>
<reference evidence="3 4" key="1">
    <citation type="submission" date="2016-03" db="EMBL/GenBank/DDBJ databases">
        <authorList>
            <person name="Ploux O."/>
        </authorList>
    </citation>
    <scope>NUCLEOTIDE SEQUENCE [LARGE SCALE GENOMIC DNA]</scope>
    <source>
        <strain evidence="3 4">UAMH 11012</strain>
    </source>
</reference>
<dbReference type="InterPro" id="IPR029058">
    <property type="entry name" value="AB_hydrolase_fold"/>
</dbReference>
<name>A0A1L7XS85_9HELO</name>
<dbReference type="Proteomes" id="UP000184330">
    <property type="component" value="Unassembled WGS sequence"/>
</dbReference>
<comment type="similarity">
    <text evidence="1">Belongs to the polyketide transferase af380 family.</text>
</comment>
<keyword evidence="4" id="KW-1185">Reference proteome</keyword>
<dbReference type="InterPro" id="IPR051411">
    <property type="entry name" value="Polyketide_trans_af380"/>
</dbReference>
<organism evidence="3 4">
    <name type="scientific">Phialocephala subalpina</name>
    <dbReference type="NCBI Taxonomy" id="576137"/>
    <lineage>
        <taxon>Eukaryota</taxon>
        <taxon>Fungi</taxon>
        <taxon>Dikarya</taxon>
        <taxon>Ascomycota</taxon>
        <taxon>Pezizomycotina</taxon>
        <taxon>Leotiomycetes</taxon>
        <taxon>Helotiales</taxon>
        <taxon>Mollisiaceae</taxon>
        <taxon>Phialocephala</taxon>
        <taxon>Phialocephala fortinii species complex</taxon>
    </lineage>
</organism>
<dbReference type="STRING" id="576137.A0A1L7XS85"/>
<gene>
    <name evidence="3" type="ORF">PAC_17738</name>
</gene>
<dbReference type="EMBL" id="FJOG01000048">
    <property type="protein sequence ID" value="CZR67839.1"/>
    <property type="molecule type" value="Genomic_DNA"/>
</dbReference>
<feature type="compositionally biased region" description="Polar residues" evidence="2">
    <location>
        <begin position="44"/>
        <end position="59"/>
    </location>
</feature>
<evidence type="ECO:0000313" key="4">
    <source>
        <dbReference type="Proteomes" id="UP000184330"/>
    </source>
</evidence>
<dbReference type="OrthoDB" id="2498029at2759"/>
<feature type="region of interest" description="Disordered" evidence="2">
    <location>
        <begin position="1"/>
        <end position="59"/>
    </location>
</feature>
<evidence type="ECO:0000256" key="2">
    <source>
        <dbReference type="SAM" id="MobiDB-lite"/>
    </source>
</evidence>
<dbReference type="SUPFAM" id="SSF53474">
    <property type="entry name" value="alpha/beta-Hydrolases"/>
    <property type="match status" value="1"/>
</dbReference>
<evidence type="ECO:0000256" key="1">
    <source>
        <dbReference type="ARBA" id="ARBA00029464"/>
    </source>
</evidence>
<accession>A0A1L7XS85</accession>
<evidence type="ECO:0000313" key="3">
    <source>
        <dbReference type="EMBL" id="CZR67839.1"/>
    </source>
</evidence>